<sequence length="58" mass="6285">MAKTSRLDNLGNLLNVNSPLKGLVQESIVVKKFIYDNDEEAQVASPKPSSKGKGKKAK</sequence>
<dbReference type="AlphaFoldDB" id="A0A4Z0A4Z7"/>
<protein>
    <submittedName>
        <fullName evidence="2">Uncharacterized protein</fullName>
    </submittedName>
</protein>
<comment type="caution">
    <text evidence="2">The sequence shown here is derived from an EMBL/GenBank/DDBJ whole genome shotgun (WGS) entry which is preliminary data.</text>
</comment>
<organism evidence="2 3">
    <name type="scientific">Hericium alpestre</name>
    <dbReference type="NCBI Taxonomy" id="135208"/>
    <lineage>
        <taxon>Eukaryota</taxon>
        <taxon>Fungi</taxon>
        <taxon>Dikarya</taxon>
        <taxon>Basidiomycota</taxon>
        <taxon>Agaricomycotina</taxon>
        <taxon>Agaricomycetes</taxon>
        <taxon>Russulales</taxon>
        <taxon>Hericiaceae</taxon>
        <taxon>Hericium</taxon>
    </lineage>
</organism>
<accession>A0A4Z0A4Z7</accession>
<reference evidence="2 3" key="1">
    <citation type="submission" date="2019-02" db="EMBL/GenBank/DDBJ databases">
        <title>Genome sequencing of the rare red list fungi Hericium alpestre (H. flagellum).</title>
        <authorList>
            <person name="Buettner E."/>
            <person name="Kellner H."/>
        </authorList>
    </citation>
    <scope>NUCLEOTIDE SEQUENCE [LARGE SCALE GENOMIC DNA]</scope>
    <source>
        <strain evidence="2 3">DSM 108284</strain>
    </source>
</reference>
<dbReference type="Proteomes" id="UP000298061">
    <property type="component" value="Unassembled WGS sequence"/>
</dbReference>
<feature type="region of interest" description="Disordered" evidence="1">
    <location>
        <begin position="39"/>
        <end position="58"/>
    </location>
</feature>
<dbReference type="OrthoDB" id="2148418at2759"/>
<keyword evidence="3" id="KW-1185">Reference proteome</keyword>
<gene>
    <name evidence="2" type="ORF">EWM64_g1925</name>
</gene>
<proteinExistence type="predicted"/>
<evidence type="ECO:0000313" key="2">
    <source>
        <dbReference type="EMBL" id="TFY82092.1"/>
    </source>
</evidence>
<dbReference type="EMBL" id="SFCI01000143">
    <property type="protein sequence ID" value="TFY82092.1"/>
    <property type="molecule type" value="Genomic_DNA"/>
</dbReference>
<evidence type="ECO:0000256" key="1">
    <source>
        <dbReference type="SAM" id="MobiDB-lite"/>
    </source>
</evidence>
<name>A0A4Z0A4Z7_9AGAM</name>
<evidence type="ECO:0000313" key="3">
    <source>
        <dbReference type="Proteomes" id="UP000298061"/>
    </source>
</evidence>